<keyword evidence="2" id="KW-1185">Reference proteome</keyword>
<sequence>MGTMLNRATAEQRREAASVVDDLTTVLALGGAKLPSLEVDWEYGRLTGCYLINLGSARTREVLRIVDLLRKGLRYERLTYDD</sequence>
<gene>
    <name evidence="1" type="ORF">F7Q99_32410</name>
</gene>
<dbReference type="RefSeq" id="WP_153468271.1">
    <property type="nucleotide sequence ID" value="NZ_WBOF01000003.1"/>
</dbReference>
<dbReference type="AlphaFoldDB" id="A0A6N7KYK8"/>
<dbReference type="Proteomes" id="UP000450000">
    <property type="component" value="Unassembled WGS sequence"/>
</dbReference>
<evidence type="ECO:0000313" key="2">
    <source>
        <dbReference type="Proteomes" id="UP000450000"/>
    </source>
</evidence>
<comment type="caution">
    <text evidence="1">The sequence shown here is derived from an EMBL/GenBank/DDBJ whole genome shotgun (WGS) entry which is preliminary data.</text>
</comment>
<organism evidence="1 2">
    <name type="scientific">Streptomyces kaniharaensis</name>
    <dbReference type="NCBI Taxonomy" id="212423"/>
    <lineage>
        <taxon>Bacteria</taxon>
        <taxon>Bacillati</taxon>
        <taxon>Actinomycetota</taxon>
        <taxon>Actinomycetes</taxon>
        <taxon>Kitasatosporales</taxon>
        <taxon>Streptomycetaceae</taxon>
        <taxon>Streptomyces</taxon>
    </lineage>
</organism>
<dbReference type="OrthoDB" id="4242639at2"/>
<evidence type="ECO:0000313" key="1">
    <source>
        <dbReference type="EMBL" id="MQS16766.1"/>
    </source>
</evidence>
<dbReference type="EMBL" id="WBOF01000003">
    <property type="protein sequence ID" value="MQS16766.1"/>
    <property type="molecule type" value="Genomic_DNA"/>
</dbReference>
<name>A0A6N7KYK8_9ACTN</name>
<accession>A0A6N7KYK8</accession>
<protein>
    <submittedName>
        <fullName evidence="1">Uncharacterized protein</fullName>
    </submittedName>
</protein>
<reference evidence="1 2" key="1">
    <citation type="submission" date="2019-09" db="EMBL/GenBank/DDBJ databases">
        <title>Genome Sequences of Streptomyces kaniharaensis ATCC 21070.</title>
        <authorList>
            <person name="Zhu W."/>
            <person name="De Crecy-Lagard V."/>
            <person name="Richards N.G."/>
        </authorList>
    </citation>
    <scope>NUCLEOTIDE SEQUENCE [LARGE SCALE GENOMIC DNA]</scope>
    <source>
        <strain evidence="1 2">SF-557</strain>
    </source>
</reference>
<proteinExistence type="predicted"/>